<dbReference type="InterPro" id="IPR036291">
    <property type="entry name" value="NAD(P)-bd_dom_sf"/>
</dbReference>
<reference evidence="2 3" key="1">
    <citation type="submission" date="2019-07" db="EMBL/GenBank/DDBJ databases">
        <title>Genome sequencing for Ferrovibrio sp. K5.</title>
        <authorList>
            <person name="Park S.-J."/>
        </authorList>
    </citation>
    <scope>NUCLEOTIDE SEQUENCE [LARGE SCALE GENOMIC DNA]</scope>
    <source>
        <strain evidence="2 3">K5</strain>
    </source>
</reference>
<evidence type="ECO:0000259" key="1">
    <source>
        <dbReference type="SMART" id="SM00829"/>
    </source>
</evidence>
<dbReference type="InterPro" id="IPR011032">
    <property type="entry name" value="GroES-like_sf"/>
</dbReference>
<dbReference type="InterPro" id="IPR051397">
    <property type="entry name" value="Zn-ADH-like_protein"/>
</dbReference>
<dbReference type="SUPFAM" id="SSF51735">
    <property type="entry name" value="NAD(P)-binding Rossmann-fold domains"/>
    <property type="match status" value="1"/>
</dbReference>
<dbReference type="KEGG" id="fer:FNB15_18860"/>
<dbReference type="InterPro" id="IPR020843">
    <property type="entry name" value="ER"/>
</dbReference>
<keyword evidence="3" id="KW-1185">Reference proteome</keyword>
<dbReference type="CDD" id="cd08241">
    <property type="entry name" value="QOR1"/>
    <property type="match status" value="1"/>
</dbReference>
<dbReference type="GO" id="GO:0016491">
    <property type="term" value="F:oxidoreductase activity"/>
    <property type="evidence" value="ECO:0007669"/>
    <property type="project" value="InterPro"/>
</dbReference>
<proteinExistence type="predicted"/>
<dbReference type="Gene3D" id="3.40.50.720">
    <property type="entry name" value="NAD(P)-binding Rossmann-like Domain"/>
    <property type="match status" value="1"/>
</dbReference>
<dbReference type="Pfam" id="PF00107">
    <property type="entry name" value="ADH_zinc_N"/>
    <property type="match status" value="1"/>
</dbReference>
<dbReference type="PANTHER" id="PTHR43677:SF4">
    <property type="entry name" value="QUINONE OXIDOREDUCTASE-LIKE PROTEIN 2"/>
    <property type="match status" value="1"/>
</dbReference>
<dbReference type="Gene3D" id="3.90.180.10">
    <property type="entry name" value="Medium-chain alcohol dehydrogenases, catalytic domain"/>
    <property type="match status" value="1"/>
</dbReference>
<dbReference type="Pfam" id="PF08240">
    <property type="entry name" value="ADH_N"/>
    <property type="match status" value="1"/>
</dbReference>
<dbReference type="RefSeq" id="WP_144258205.1">
    <property type="nucleotide sequence ID" value="NZ_CP041636.1"/>
</dbReference>
<dbReference type="PANTHER" id="PTHR43677">
    <property type="entry name" value="SHORT-CHAIN DEHYDROGENASE/REDUCTASE"/>
    <property type="match status" value="1"/>
</dbReference>
<dbReference type="EMBL" id="CP041636">
    <property type="protein sequence ID" value="QDO99209.1"/>
    <property type="molecule type" value="Genomic_DNA"/>
</dbReference>
<gene>
    <name evidence="2" type="ORF">FNB15_18860</name>
</gene>
<dbReference type="SUPFAM" id="SSF50129">
    <property type="entry name" value="GroES-like"/>
    <property type="match status" value="1"/>
</dbReference>
<protein>
    <submittedName>
        <fullName evidence="2">NADPH:quinone oxidoreductase family protein</fullName>
    </submittedName>
</protein>
<dbReference type="AlphaFoldDB" id="A0A516H5Z7"/>
<accession>A0A516H5Z7</accession>
<dbReference type="OrthoDB" id="4190732at2"/>
<evidence type="ECO:0000313" key="3">
    <source>
        <dbReference type="Proteomes" id="UP000317496"/>
    </source>
</evidence>
<name>A0A516H5Z7_9PROT</name>
<organism evidence="2 3">
    <name type="scientific">Ferrovibrio terrae</name>
    <dbReference type="NCBI Taxonomy" id="2594003"/>
    <lineage>
        <taxon>Bacteria</taxon>
        <taxon>Pseudomonadati</taxon>
        <taxon>Pseudomonadota</taxon>
        <taxon>Alphaproteobacteria</taxon>
        <taxon>Rhodospirillales</taxon>
        <taxon>Rhodospirillaceae</taxon>
        <taxon>Ferrovibrio</taxon>
    </lineage>
</organism>
<sequence length="327" mass="34239">MTGSYRAMLVRCLGSPDVLELADLPRQPLRSGEVRLSVRAAGVNFPDLLQVAGEYQHKPPLPFVPGFEAAGEIIETAADVTGWNTGDAVLLRGTGCYAEELVAPVNALLPKPADWSWAEAAAFPVCASTAWIALLWRGRLQAGETLLVLGAGGGTGLAAITLGVQSGTQVIAVASSAEKRAAAQKAGATLCIDPAVEGWEKTVQADVVFDPVGGEMFGTAWRALKPGGRWLVVGFAGGAIPRPSANRLLLKEAELIGVRAGEQARRVPAAAKAMDQGLRDWLVGPSSISGERGRPLIAGVYRLEEAAAALRQLADRKATGKLVLQPR</sequence>
<feature type="domain" description="Enoyl reductase (ER)" evidence="1">
    <location>
        <begin position="14"/>
        <end position="324"/>
    </location>
</feature>
<dbReference type="InterPro" id="IPR013154">
    <property type="entry name" value="ADH-like_N"/>
</dbReference>
<dbReference type="SMART" id="SM00829">
    <property type="entry name" value="PKS_ER"/>
    <property type="match status" value="1"/>
</dbReference>
<evidence type="ECO:0000313" key="2">
    <source>
        <dbReference type="EMBL" id="QDO99209.1"/>
    </source>
</evidence>
<dbReference type="Proteomes" id="UP000317496">
    <property type="component" value="Chromosome"/>
</dbReference>
<dbReference type="InterPro" id="IPR013149">
    <property type="entry name" value="ADH-like_C"/>
</dbReference>